<dbReference type="PROSITE" id="PS50949">
    <property type="entry name" value="HTH_GNTR"/>
    <property type="match status" value="1"/>
</dbReference>
<name>A0ABV3Q776_9BACL</name>
<dbReference type="InterPro" id="IPR036388">
    <property type="entry name" value="WH-like_DNA-bd_sf"/>
</dbReference>
<dbReference type="CDD" id="cd07377">
    <property type="entry name" value="WHTH_GntR"/>
    <property type="match status" value="1"/>
</dbReference>
<dbReference type="Pfam" id="PF00392">
    <property type="entry name" value="GntR"/>
    <property type="match status" value="1"/>
</dbReference>
<dbReference type="SUPFAM" id="SSF46785">
    <property type="entry name" value="Winged helix' DNA-binding domain"/>
    <property type="match status" value="1"/>
</dbReference>
<keyword evidence="2" id="KW-0238">DNA-binding</keyword>
<dbReference type="EMBL" id="JBFMIA010000022">
    <property type="protein sequence ID" value="MEW9503094.1"/>
    <property type="molecule type" value="Genomic_DNA"/>
</dbReference>
<protein>
    <submittedName>
        <fullName evidence="5">FadR/GntR family transcriptional regulator</fullName>
    </submittedName>
</protein>
<keyword evidence="6" id="KW-1185">Reference proteome</keyword>
<feature type="domain" description="HTH gntR-type" evidence="4">
    <location>
        <begin position="8"/>
        <end position="76"/>
    </location>
</feature>
<organism evidence="5 6">
    <name type="scientific">Jeotgalibacillus marinus</name>
    <dbReference type="NCBI Taxonomy" id="86667"/>
    <lineage>
        <taxon>Bacteria</taxon>
        <taxon>Bacillati</taxon>
        <taxon>Bacillota</taxon>
        <taxon>Bacilli</taxon>
        <taxon>Bacillales</taxon>
        <taxon>Caryophanaceae</taxon>
        <taxon>Jeotgalibacillus</taxon>
    </lineage>
</organism>
<dbReference type="SMART" id="SM00345">
    <property type="entry name" value="HTH_GNTR"/>
    <property type="match status" value="1"/>
</dbReference>
<evidence type="ECO:0000256" key="3">
    <source>
        <dbReference type="ARBA" id="ARBA00023163"/>
    </source>
</evidence>
<accession>A0ABV3Q776</accession>
<dbReference type="InterPro" id="IPR036390">
    <property type="entry name" value="WH_DNA-bd_sf"/>
</dbReference>
<keyword evidence="3" id="KW-0804">Transcription</keyword>
<dbReference type="PRINTS" id="PR00035">
    <property type="entry name" value="HTHGNTR"/>
</dbReference>
<dbReference type="InterPro" id="IPR008920">
    <property type="entry name" value="TF_FadR/GntR_C"/>
</dbReference>
<keyword evidence="1" id="KW-0805">Transcription regulation</keyword>
<dbReference type="SUPFAM" id="SSF48008">
    <property type="entry name" value="GntR ligand-binding domain-like"/>
    <property type="match status" value="1"/>
</dbReference>
<dbReference type="InterPro" id="IPR011711">
    <property type="entry name" value="GntR_C"/>
</dbReference>
<evidence type="ECO:0000256" key="2">
    <source>
        <dbReference type="ARBA" id="ARBA00023125"/>
    </source>
</evidence>
<dbReference type="PANTHER" id="PTHR43537:SF5">
    <property type="entry name" value="UXU OPERON TRANSCRIPTIONAL REGULATOR"/>
    <property type="match status" value="1"/>
</dbReference>
<gene>
    <name evidence="5" type="ORF">AB1471_15015</name>
</gene>
<dbReference type="Pfam" id="PF07729">
    <property type="entry name" value="FCD"/>
    <property type="match status" value="1"/>
</dbReference>
<comment type="caution">
    <text evidence="5">The sequence shown here is derived from an EMBL/GenBank/DDBJ whole genome shotgun (WGS) entry which is preliminary data.</text>
</comment>
<dbReference type="RefSeq" id="WP_367780582.1">
    <property type="nucleotide sequence ID" value="NZ_JBFMIA010000022.1"/>
</dbReference>
<dbReference type="Proteomes" id="UP001556040">
    <property type="component" value="Unassembled WGS sequence"/>
</dbReference>
<evidence type="ECO:0000256" key="1">
    <source>
        <dbReference type="ARBA" id="ARBA00023015"/>
    </source>
</evidence>
<proteinExistence type="predicted"/>
<evidence type="ECO:0000259" key="4">
    <source>
        <dbReference type="PROSITE" id="PS50949"/>
    </source>
</evidence>
<dbReference type="SMART" id="SM00895">
    <property type="entry name" value="FCD"/>
    <property type="match status" value="1"/>
</dbReference>
<dbReference type="Gene3D" id="1.10.10.10">
    <property type="entry name" value="Winged helix-like DNA-binding domain superfamily/Winged helix DNA-binding domain"/>
    <property type="match status" value="1"/>
</dbReference>
<evidence type="ECO:0000313" key="6">
    <source>
        <dbReference type="Proteomes" id="UP001556040"/>
    </source>
</evidence>
<sequence>MKPIKKKSRLYHEVINEIFSSISKEKLKPGDKLPSERTIADLLEVSRTTVKEAISVLEANGIVLIKPGVGVFLASHTKKVIQQDLLAVLAPKQHDLSELIELRQAIEGEAAYYAAKRSTPKQRVEIEKCFYNLKNAELNGELAIEEDYAFHKAILIGANNTAMADLMAVISDKVFFFIRQNRMETLLQPTEVKVVIEEHRLIYEAIRNHDAESAKKAMWEHLHSIKVRHQYG</sequence>
<dbReference type="Gene3D" id="1.20.120.530">
    <property type="entry name" value="GntR ligand-binding domain-like"/>
    <property type="match status" value="1"/>
</dbReference>
<dbReference type="InterPro" id="IPR000524">
    <property type="entry name" value="Tscrpt_reg_HTH_GntR"/>
</dbReference>
<reference evidence="5 6" key="1">
    <citation type="journal article" date="1979" name="Int. J. Syst. Evol. Microbiol.">
        <title>Bacillus globisporus subsp. marinus subsp. nov.</title>
        <authorList>
            <person name="Liu H."/>
        </authorList>
    </citation>
    <scope>NUCLEOTIDE SEQUENCE [LARGE SCALE GENOMIC DNA]</scope>
    <source>
        <strain evidence="5 6">DSM 1297</strain>
    </source>
</reference>
<dbReference type="PANTHER" id="PTHR43537">
    <property type="entry name" value="TRANSCRIPTIONAL REGULATOR, GNTR FAMILY"/>
    <property type="match status" value="1"/>
</dbReference>
<evidence type="ECO:0000313" key="5">
    <source>
        <dbReference type="EMBL" id="MEW9503094.1"/>
    </source>
</evidence>